<dbReference type="PANTHER" id="PTHR21301">
    <property type="entry name" value="REVERSE TRANSCRIPTASE"/>
    <property type="match status" value="1"/>
</dbReference>
<protein>
    <submittedName>
        <fullName evidence="1">Uncharacterized protein</fullName>
    </submittedName>
</protein>
<dbReference type="EMBL" id="UZAL01040895">
    <property type="protein sequence ID" value="VDP77728.1"/>
    <property type="molecule type" value="Genomic_DNA"/>
</dbReference>
<evidence type="ECO:0000313" key="1">
    <source>
        <dbReference type="EMBL" id="VDP77728.1"/>
    </source>
</evidence>
<proteinExistence type="predicted"/>
<name>A0A183PWD3_9TREM</name>
<organism evidence="1 2">
    <name type="scientific">Schistosoma mattheei</name>
    <dbReference type="NCBI Taxonomy" id="31246"/>
    <lineage>
        <taxon>Eukaryota</taxon>
        <taxon>Metazoa</taxon>
        <taxon>Spiralia</taxon>
        <taxon>Lophotrochozoa</taxon>
        <taxon>Platyhelminthes</taxon>
        <taxon>Trematoda</taxon>
        <taxon>Digenea</taxon>
        <taxon>Strigeidida</taxon>
        <taxon>Schistosomatoidea</taxon>
        <taxon>Schistosomatidae</taxon>
        <taxon>Schistosoma</taxon>
    </lineage>
</organism>
<reference evidence="1 2" key="1">
    <citation type="submission" date="2018-11" db="EMBL/GenBank/DDBJ databases">
        <authorList>
            <consortium name="Pathogen Informatics"/>
        </authorList>
    </citation>
    <scope>NUCLEOTIDE SEQUENCE [LARGE SCALE GENOMIC DNA]</scope>
    <source>
        <strain>Denwood</strain>
        <strain evidence="2">Zambia</strain>
    </source>
</reference>
<dbReference type="PANTHER" id="PTHR21301:SF11">
    <property type="entry name" value="GIY-YIG DOMAIN-CONTAINING PROTEIN"/>
    <property type="match status" value="1"/>
</dbReference>
<dbReference type="InterPro" id="IPR043502">
    <property type="entry name" value="DNA/RNA_pol_sf"/>
</dbReference>
<dbReference type="Pfam" id="PF00078">
    <property type="entry name" value="RVT_1"/>
    <property type="match status" value="1"/>
</dbReference>
<dbReference type="AlphaFoldDB" id="A0A183PWD3"/>
<keyword evidence="2" id="KW-1185">Reference proteome</keyword>
<dbReference type="InterPro" id="IPR000477">
    <property type="entry name" value="RT_dom"/>
</dbReference>
<sequence length="201" mass="23221">MEFKNSIDTIDIEEDEIMSRFDVSSLFTNVPINRALDIINDCLKSDLDLNLHCPLDPPEVIKCLELCLRSTLFIFRGHLYRQKEGIAIGSPVSPIVANLFMHTLETSAIARSVYLSKLWLRYADDIFIINKRDGLEELFNNVNSISESSKLTEELESVDHKLAFLDCLFERRHNNNKSKINVYRKPTHSERYLDFDSAHAQ</sequence>
<accession>A0A183PWD3</accession>
<dbReference type="Proteomes" id="UP000269396">
    <property type="component" value="Unassembled WGS sequence"/>
</dbReference>
<gene>
    <name evidence="1" type="ORF">SMTD_LOCUS18669</name>
</gene>
<dbReference type="SUPFAM" id="SSF56672">
    <property type="entry name" value="DNA/RNA polymerases"/>
    <property type="match status" value="1"/>
</dbReference>
<evidence type="ECO:0000313" key="2">
    <source>
        <dbReference type="Proteomes" id="UP000269396"/>
    </source>
</evidence>
<dbReference type="PROSITE" id="PS50878">
    <property type="entry name" value="RT_POL"/>
    <property type="match status" value="1"/>
</dbReference>
<dbReference type="STRING" id="31246.A0A183PWD3"/>